<organism evidence="3 4">
    <name type="scientific">Candidatus Faecalibacterium faecipullorum</name>
    <dbReference type="NCBI Taxonomy" id="2838578"/>
    <lineage>
        <taxon>Bacteria</taxon>
        <taxon>Bacillati</taxon>
        <taxon>Bacillota</taxon>
        <taxon>Clostridia</taxon>
        <taxon>Eubacteriales</taxon>
        <taxon>Oscillospiraceae</taxon>
        <taxon>Faecalibacterium</taxon>
    </lineage>
</organism>
<dbReference type="GO" id="GO:0007165">
    <property type="term" value="P:signal transduction"/>
    <property type="evidence" value="ECO:0007669"/>
    <property type="project" value="InterPro"/>
</dbReference>
<dbReference type="Proteomes" id="UP000824211">
    <property type="component" value="Unassembled WGS sequence"/>
</dbReference>
<dbReference type="PANTHER" id="PTHR32089:SF112">
    <property type="entry name" value="LYSOZYME-LIKE PROTEIN-RELATED"/>
    <property type="match status" value="1"/>
</dbReference>
<dbReference type="SMART" id="SM00304">
    <property type="entry name" value="HAMP"/>
    <property type="match status" value="1"/>
</dbReference>
<evidence type="ECO:0000256" key="1">
    <source>
        <dbReference type="SAM" id="Phobius"/>
    </source>
</evidence>
<dbReference type="GO" id="GO:0016020">
    <property type="term" value="C:membrane"/>
    <property type="evidence" value="ECO:0007669"/>
    <property type="project" value="InterPro"/>
</dbReference>
<dbReference type="Gene3D" id="6.10.340.10">
    <property type="match status" value="1"/>
</dbReference>
<dbReference type="EMBL" id="DWXX01000184">
    <property type="protein sequence ID" value="HJB59905.1"/>
    <property type="molecule type" value="Genomic_DNA"/>
</dbReference>
<dbReference type="SUPFAM" id="SSF158472">
    <property type="entry name" value="HAMP domain-like"/>
    <property type="match status" value="1"/>
</dbReference>
<keyword evidence="1" id="KW-1133">Transmembrane helix</keyword>
<dbReference type="PROSITE" id="PS50885">
    <property type="entry name" value="HAMP"/>
    <property type="match status" value="1"/>
</dbReference>
<sequence>MRKSISVAFFSTVATLMILGVAVMGLSQLVLFSRYFAQERFATLDDVSDLAARTAAYVWDGLEEMNGQDKEVGARLENILSKVDLIGQSANVYIFFTDSSGRVALASNSDHLTGQALPAEVLEAVAAGGGEAYHEMGRMDGVFDERFYVSARYIQRAGGPGVYLFVCASGQMLEDFVARFGSNFLLSACLMLVFASALTMVLMRSLTDPLHRISEAAQKFGGGDFSVRVEDVDGDGEIADLARTFNTMAANLQQIDSSRGQFMKSAFPAATFLYAESNSLICIISTFG</sequence>
<evidence type="ECO:0000313" key="3">
    <source>
        <dbReference type="EMBL" id="HJB59905.1"/>
    </source>
</evidence>
<keyword evidence="1" id="KW-0812">Transmembrane</keyword>
<reference evidence="3" key="1">
    <citation type="journal article" date="2021" name="PeerJ">
        <title>Extensive microbial diversity within the chicken gut microbiome revealed by metagenomics and culture.</title>
        <authorList>
            <person name="Gilroy R."/>
            <person name="Ravi A."/>
            <person name="Getino M."/>
            <person name="Pursley I."/>
            <person name="Horton D.L."/>
            <person name="Alikhan N.F."/>
            <person name="Baker D."/>
            <person name="Gharbi K."/>
            <person name="Hall N."/>
            <person name="Watson M."/>
            <person name="Adriaenssens E.M."/>
            <person name="Foster-Nyarko E."/>
            <person name="Jarju S."/>
            <person name="Secka A."/>
            <person name="Antonio M."/>
            <person name="Oren A."/>
            <person name="Chaudhuri R.R."/>
            <person name="La Ragione R."/>
            <person name="Hildebrand F."/>
            <person name="Pallen M.J."/>
        </authorList>
    </citation>
    <scope>NUCLEOTIDE SEQUENCE</scope>
    <source>
        <strain evidence="3">ChiHjej9B8-13557</strain>
    </source>
</reference>
<keyword evidence="1" id="KW-0472">Membrane</keyword>
<evidence type="ECO:0000313" key="4">
    <source>
        <dbReference type="Proteomes" id="UP000824211"/>
    </source>
</evidence>
<name>A0A9D2MFK2_9FIRM</name>
<evidence type="ECO:0000259" key="2">
    <source>
        <dbReference type="PROSITE" id="PS50885"/>
    </source>
</evidence>
<dbReference type="AlphaFoldDB" id="A0A9D2MFK2"/>
<gene>
    <name evidence="3" type="ORF">H9771_09700</name>
</gene>
<dbReference type="InterPro" id="IPR003660">
    <property type="entry name" value="HAMP_dom"/>
</dbReference>
<feature type="domain" description="HAMP" evidence="2">
    <location>
        <begin position="204"/>
        <end position="257"/>
    </location>
</feature>
<feature type="transmembrane region" description="Helical" evidence="1">
    <location>
        <begin position="7"/>
        <end position="31"/>
    </location>
</feature>
<feature type="transmembrane region" description="Helical" evidence="1">
    <location>
        <begin position="184"/>
        <end position="203"/>
    </location>
</feature>
<dbReference type="CDD" id="cd06225">
    <property type="entry name" value="HAMP"/>
    <property type="match status" value="1"/>
</dbReference>
<reference evidence="3" key="2">
    <citation type="submission" date="2021-04" db="EMBL/GenBank/DDBJ databases">
        <authorList>
            <person name="Gilroy R."/>
        </authorList>
    </citation>
    <scope>NUCLEOTIDE SEQUENCE</scope>
    <source>
        <strain evidence="3">ChiHjej9B8-13557</strain>
    </source>
</reference>
<comment type="caution">
    <text evidence="3">The sequence shown here is derived from an EMBL/GenBank/DDBJ whole genome shotgun (WGS) entry which is preliminary data.</text>
</comment>
<accession>A0A9D2MFK2</accession>
<dbReference type="Pfam" id="PF00672">
    <property type="entry name" value="HAMP"/>
    <property type="match status" value="1"/>
</dbReference>
<proteinExistence type="predicted"/>
<protein>
    <submittedName>
        <fullName evidence="3">HAMP domain-containing protein</fullName>
    </submittedName>
</protein>
<dbReference type="PANTHER" id="PTHR32089">
    <property type="entry name" value="METHYL-ACCEPTING CHEMOTAXIS PROTEIN MCPB"/>
    <property type="match status" value="1"/>
</dbReference>